<dbReference type="InterPro" id="IPR033909">
    <property type="entry name" value="RNR_small"/>
</dbReference>
<dbReference type="InterPro" id="IPR012348">
    <property type="entry name" value="RNR-like"/>
</dbReference>
<dbReference type="GO" id="GO:0004748">
    <property type="term" value="F:ribonucleoside-diphosphate reductase activity, thioredoxin disulfide as acceptor"/>
    <property type="evidence" value="ECO:0007669"/>
    <property type="project" value="UniProtKB-EC"/>
</dbReference>
<gene>
    <name evidence="7" type="ORF">NIOZUU157_00331</name>
</gene>
<dbReference type="CDD" id="cd01049">
    <property type="entry name" value="RNRR2"/>
    <property type="match status" value="1"/>
</dbReference>
<dbReference type="GO" id="GO:0009263">
    <property type="term" value="P:deoxyribonucleotide biosynthetic process"/>
    <property type="evidence" value="ECO:0007669"/>
    <property type="project" value="InterPro"/>
</dbReference>
<proteinExistence type="inferred from homology"/>
<keyword evidence="6" id="KW-0812">Transmembrane</keyword>
<sequence length="326" mass="38424">MNKNIFTPRVNILPYEYPQLLKYKDAIRHSYWIDTEFNFTEDIQDFKITISNEERDVIKKTMLAIAQIEVNVKTFWADMYKRMPITEVGDVGMTFAESEVRHKDAYARLLRILGLEKEFQNVIEVPAIAGRLKYLKKYLDGTRSRDNKMYTKSVLLFSLFIEHVSLFSQFLIMMSFNKEKNVFKGISNVVEATSKEEEIHGNFGAEIINIIKKENPEWFDEEFEELIYSACMKAYTAECDILDWIFEKGELKFLSKETIQNFIKNRFNNSLEKIGMKSIFEVDSELLKSTEWFDVEITGTKEGDFFYKKSVDYNKKSKSITEDDLF</sequence>
<feature type="transmembrane region" description="Helical" evidence="6">
    <location>
        <begin position="154"/>
        <end position="176"/>
    </location>
</feature>
<evidence type="ECO:0000313" key="7">
    <source>
        <dbReference type="EMBL" id="QPI16438.1"/>
    </source>
</evidence>
<dbReference type="UniPathway" id="UPA00326"/>
<dbReference type="InterPro" id="IPR000358">
    <property type="entry name" value="RNR_small_fam"/>
</dbReference>
<evidence type="ECO:0000256" key="3">
    <source>
        <dbReference type="ARBA" id="ARBA00012274"/>
    </source>
</evidence>
<dbReference type="Pfam" id="PF00268">
    <property type="entry name" value="Ribonuc_red_sm"/>
    <property type="match status" value="1"/>
</dbReference>
<dbReference type="SUPFAM" id="SSF47240">
    <property type="entry name" value="Ferritin-like"/>
    <property type="match status" value="1"/>
</dbReference>
<evidence type="ECO:0000256" key="4">
    <source>
        <dbReference type="ARBA" id="ARBA00023002"/>
    </source>
</evidence>
<comment type="cofactor">
    <cofactor evidence="1">
        <name>Fe cation</name>
        <dbReference type="ChEBI" id="CHEBI:24875"/>
    </cofactor>
</comment>
<accession>A0A7S9XGA4</accession>
<evidence type="ECO:0000256" key="6">
    <source>
        <dbReference type="SAM" id="Phobius"/>
    </source>
</evidence>
<organism evidence="7">
    <name type="scientific">Virus NIOZ-UU157</name>
    <dbReference type="NCBI Taxonomy" id="2763269"/>
    <lineage>
        <taxon>Viruses</taxon>
    </lineage>
</organism>
<keyword evidence="4" id="KW-0560">Oxidoreductase</keyword>
<dbReference type="EMBL" id="MW030560">
    <property type="protein sequence ID" value="QPI16438.1"/>
    <property type="molecule type" value="Genomic_DNA"/>
</dbReference>
<keyword evidence="6" id="KW-1133">Transmembrane helix</keyword>
<name>A0A7S9XGA4_9VIRU</name>
<evidence type="ECO:0000256" key="5">
    <source>
        <dbReference type="ARBA" id="ARBA00023004"/>
    </source>
</evidence>
<comment type="similarity">
    <text evidence="2">Belongs to the ribonucleoside diphosphate reductase small chain family.</text>
</comment>
<dbReference type="Gene3D" id="1.10.620.20">
    <property type="entry name" value="Ribonucleotide Reductase, subunit A"/>
    <property type="match status" value="1"/>
</dbReference>
<keyword evidence="5" id="KW-0408">Iron</keyword>
<reference evidence="7" key="1">
    <citation type="submission" date="2020-08" db="EMBL/GenBank/DDBJ databases">
        <title>Bridging the membrane lipid divide: bacteria of the FCB group superphylum have the potential to synthesize archaeal ether lipids.</title>
        <authorList>
            <person name="Villanueva L."/>
            <person name="von Meijenfeldt F.A.B."/>
            <person name="Westbye A.B."/>
            <person name="Yadav S."/>
            <person name="Hopmans E.C."/>
            <person name="Dutilh B.E."/>
            <person name="Sinninghe Damste J.S."/>
        </authorList>
    </citation>
    <scope>NUCLEOTIDE SEQUENCE</scope>
    <source>
        <strain evidence="7">NIOZ-UU157</strain>
    </source>
</reference>
<dbReference type="EC" id="1.17.4.1" evidence="3"/>
<dbReference type="InterPro" id="IPR009078">
    <property type="entry name" value="Ferritin-like_SF"/>
</dbReference>
<evidence type="ECO:0000256" key="2">
    <source>
        <dbReference type="ARBA" id="ARBA00009303"/>
    </source>
</evidence>
<protein>
    <recommendedName>
        <fullName evidence="3">ribonucleoside-diphosphate reductase</fullName>
        <ecNumber evidence="3">1.17.4.1</ecNumber>
    </recommendedName>
</protein>
<evidence type="ECO:0000256" key="1">
    <source>
        <dbReference type="ARBA" id="ARBA00001962"/>
    </source>
</evidence>
<keyword evidence="6" id="KW-0472">Membrane</keyword>